<dbReference type="Gene3D" id="3.30.565.10">
    <property type="entry name" value="Histidine kinase-like ATPase, C-terminal domain"/>
    <property type="match status" value="1"/>
</dbReference>
<keyword evidence="4" id="KW-0808">Transferase</keyword>
<accession>A0A6B3NGD4</accession>
<comment type="catalytic activity">
    <reaction evidence="1">
        <text>ATP + protein L-histidine = ADP + protein N-phospho-L-histidine.</text>
        <dbReference type="EC" id="2.7.13.3"/>
    </reaction>
</comment>
<dbReference type="PROSITE" id="PS50109">
    <property type="entry name" value="HIS_KIN"/>
    <property type="match status" value="1"/>
</dbReference>
<feature type="modified residue" description="4-aspartylphosphate" evidence="9">
    <location>
        <position position="61"/>
    </location>
</feature>
<proteinExistence type="predicted"/>
<dbReference type="FunFam" id="3.30.565.10:FF:000006">
    <property type="entry name" value="Sensor histidine kinase WalK"/>
    <property type="match status" value="1"/>
</dbReference>
<dbReference type="PANTHER" id="PTHR43547">
    <property type="entry name" value="TWO-COMPONENT HISTIDINE KINASE"/>
    <property type="match status" value="1"/>
</dbReference>
<dbReference type="Gene3D" id="3.40.50.2300">
    <property type="match status" value="1"/>
</dbReference>
<evidence type="ECO:0000256" key="9">
    <source>
        <dbReference type="PROSITE-ProRule" id="PRU00169"/>
    </source>
</evidence>
<dbReference type="InterPro" id="IPR003594">
    <property type="entry name" value="HATPase_dom"/>
</dbReference>
<keyword evidence="7" id="KW-0067">ATP-binding</keyword>
<evidence type="ECO:0000256" key="1">
    <source>
        <dbReference type="ARBA" id="ARBA00000085"/>
    </source>
</evidence>
<evidence type="ECO:0000256" key="2">
    <source>
        <dbReference type="ARBA" id="ARBA00012438"/>
    </source>
</evidence>
<evidence type="ECO:0000256" key="3">
    <source>
        <dbReference type="ARBA" id="ARBA00022553"/>
    </source>
</evidence>
<evidence type="ECO:0000256" key="6">
    <source>
        <dbReference type="ARBA" id="ARBA00022777"/>
    </source>
</evidence>
<keyword evidence="6 13" id="KW-0418">Kinase</keyword>
<dbReference type="InterPro" id="IPR003661">
    <property type="entry name" value="HisK_dim/P_dom"/>
</dbReference>
<dbReference type="EC" id="2.7.13.3" evidence="2"/>
<evidence type="ECO:0000256" key="8">
    <source>
        <dbReference type="ARBA" id="ARBA00023012"/>
    </source>
</evidence>
<dbReference type="Pfam" id="PF02518">
    <property type="entry name" value="HATPase_c"/>
    <property type="match status" value="1"/>
</dbReference>
<keyword evidence="3 9" id="KW-0597">Phosphoprotein</keyword>
<feature type="domain" description="Response regulatory" evidence="12">
    <location>
        <begin position="12"/>
        <end position="128"/>
    </location>
</feature>
<dbReference type="SMART" id="SM00387">
    <property type="entry name" value="HATPase_c"/>
    <property type="match status" value="1"/>
</dbReference>
<dbReference type="EMBL" id="JAAHFQ010000304">
    <property type="protein sequence ID" value="NER29074.1"/>
    <property type="molecule type" value="Genomic_DNA"/>
</dbReference>
<dbReference type="GO" id="GO:0005524">
    <property type="term" value="F:ATP binding"/>
    <property type="evidence" value="ECO:0007669"/>
    <property type="project" value="UniProtKB-KW"/>
</dbReference>
<dbReference type="PROSITE" id="PS50110">
    <property type="entry name" value="RESPONSE_REGULATORY"/>
    <property type="match status" value="1"/>
</dbReference>
<dbReference type="CDD" id="cd19920">
    <property type="entry name" value="REC_PA4781-like"/>
    <property type="match status" value="1"/>
</dbReference>
<comment type="caution">
    <text evidence="13">The sequence shown here is derived from an EMBL/GenBank/DDBJ whole genome shotgun (WGS) entry which is preliminary data.</text>
</comment>
<dbReference type="InterPro" id="IPR036097">
    <property type="entry name" value="HisK_dim/P_sf"/>
</dbReference>
<dbReference type="FunFam" id="3.40.50.2300:FF:000121">
    <property type="entry name" value="Sensor histidine kinase RcsC"/>
    <property type="match status" value="1"/>
</dbReference>
<name>A0A6B3NGD4_9CYAN</name>
<dbReference type="SUPFAM" id="SSF52172">
    <property type="entry name" value="CheY-like"/>
    <property type="match status" value="1"/>
</dbReference>
<evidence type="ECO:0000256" key="10">
    <source>
        <dbReference type="SAM" id="Coils"/>
    </source>
</evidence>
<keyword evidence="10" id="KW-0175">Coiled coil</keyword>
<dbReference type="Gene3D" id="1.10.287.130">
    <property type="match status" value="1"/>
</dbReference>
<organism evidence="13">
    <name type="scientific">Symploca sp. SIO1C4</name>
    <dbReference type="NCBI Taxonomy" id="2607765"/>
    <lineage>
        <taxon>Bacteria</taxon>
        <taxon>Bacillati</taxon>
        <taxon>Cyanobacteriota</taxon>
        <taxon>Cyanophyceae</taxon>
        <taxon>Coleofasciculales</taxon>
        <taxon>Coleofasciculaceae</taxon>
        <taxon>Symploca</taxon>
    </lineage>
</organism>
<dbReference type="AlphaFoldDB" id="A0A6B3NGD4"/>
<dbReference type="CDD" id="cd00075">
    <property type="entry name" value="HATPase"/>
    <property type="match status" value="1"/>
</dbReference>
<evidence type="ECO:0000259" key="12">
    <source>
        <dbReference type="PROSITE" id="PS50110"/>
    </source>
</evidence>
<evidence type="ECO:0000256" key="5">
    <source>
        <dbReference type="ARBA" id="ARBA00022741"/>
    </source>
</evidence>
<dbReference type="InterPro" id="IPR036890">
    <property type="entry name" value="HATPase_C_sf"/>
</dbReference>
<dbReference type="InterPro" id="IPR004358">
    <property type="entry name" value="Sig_transdc_His_kin-like_C"/>
</dbReference>
<gene>
    <name evidence="13" type="ORF">F6J89_15915</name>
</gene>
<evidence type="ECO:0000259" key="11">
    <source>
        <dbReference type="PROSITE" id="PS50109"/>
    </source>
</evidence>
<dbReference type="CDD" id="cd00082">
    <property type="entry name" value="HisKA"/>
    <property type="match status" value="1"/>
</dbReference>
<dbReference type="SUPFAM" id="SSF55874">
    <property type="entry name" value="ATPase domain of HSP90 chaperone/DNA topoisomerase II/histidine kinase"/>
    <property type="match status" value="1"/>
</dbReference>
<evidence type="ECO:0000256" key="4">
    <source>
        <dbReference type="ARBA" id="ARBA00022679"/>
    </source>
</evidence>
<dbReference type="Pfam" id="PF00072">
    <property type="entry name" value="Response_reg"/>
    <property type="match status" value="1"/>
</dbReference>
<keyword evidence="5" id="KW-0547">Nucleotide-binding</keyword>
<keyword evidence="8" id="KW-0902">Two-component regulatory system</keyword>
<dbReference type="SMART" id="SM00448">
    <property type="entry name" value="REC"/>
    <property type="match status" value="1"/>
</dbReference>
<reference evidence="13" key="1">
    <citation type="submission" date="2019-11" db="EMBL/GenBank/DDBJ databases">
        <title>Genomic insights into an expanded diversity of filamentous marine cyanobacteria reveals the extraordinary biosynthetic potential of Moorea and Okeania.</title>
        <authorList>
            <person name="Ferreira Leao T."/>
            <person name="Wang M."/>
            <person name="Moss N."/>
            <person name="Da Silva R."/>
            <person name="Sanders J."/>
            <person name="Nurk S."/>
            <person name="Gurevich A."/>
            <person name="Humphrey G."/>
            <person name="Reher R."/>
            <person name="Zhu Q."/>
            <person name="Belda-Ferre P."/>
            <person name="Glukhov E."/>
            <person name="Rex R."/>
            <person name="Dorrestein P.C."/>
            <person name="Knight R."/>
            <person name="Pevzner P."/>
            <person name="Gerwick W.H."/>
            <person name="Gerwick L."/>
        </authorList>
    </citation>
    <scope>NUCLEOTIDE SEQUENCE</scope>
    <source>
        <strain evidence="13">SIO1C4</strain>
    </source>
</reference>
<dbReference type="SMART" id="SM00388">
    <property type="entry name" value="HisKA"/>
    <property type="match status" value="1"/>
</dbReference>
<dbReference type="PRINTS" id="PR00344">
    <property type="entry name" value="BCTRLSENSOR"/>
</dbReference>
<sequence length="464" mass="52631">MNRNQADTSTGNILVVDDTPENLRLLSTMLTEHGYKVRKVISGKLALDAAQVNPPDLILLDIMMPQINGYEVCKQLKASEQTAKIPVIFLSALNEAIDKVKAFNVGGADYITKPFQIEEVVARVENQLLIRRLQKQQQEHNIKLQQEISDRQQAQVALQTLNQELEIRVQARTAQLTQANQQLLKLENQLRQALVQEQELNEFKSRIITTISHEYRTPLTTINSSAELLELYRHKWPQEKQLNHLQRIQRKVKHLTSLVNDVLFLDKFEYEKIQLNLTPLDLIKFSEELVEELKMTTAKGQIIEFSYQGDCFQGAWDEKILRQILSNLLSNAIKYSPEVSVIKFQISGQDGKVVWQIKDQGIGIPPEDQLRVFESFHRANNVGNIPGIGLGLSITKKCVDLYNGQITCESEVGVGTIFTVTIPADQSKLNTEDAPKSKQGFQLDPNKWCQDASKDTSAMNLAVF</sequence>
<feature type="coiled-coil region" evidence="10">
    <location>
        <begin position="130"/>
        <end position="206"/>
    </location>
</feature>
<evidence type="ECO:0000313" key="13">
    <source>
        <dbReference type="EMBL" id="NER29074.1"/>
    </source>
</evidence>
<dbReference type="PANTHER" id="PTHR43547:SF2">
    <property type="entry name" value="HYBRID SIGNAL TRANSDUCTION HISTIDINE KINASE C"/>
    <property type="match status" value="1"/>
</dbReference>
<dbReference type="GO" id="GO:0000155">
    <property type="term" value="F:phosphorelay sensor kinase activity"/>
    <property type="evidence" value="ECO:0007669"/>
    <property type="project" value="InterPro"/>
</dbReference>
<dbReference type="Pfam" id="PF00512">
    <property type="entry name" value="HisKA"/>
    <property type="match status" value="1"/>
</dbReference>
<dbReference type="InterPro" id="IPR001789">
    <property type="entry name" value="Sig_transdc_resp-reg_receiver"/>
</dbReference>
<dbReference type="InterPro" id="IPR005467">
    <property type="entry name" value="His_kinase_dom"/>
</dbReference>
<feature type="domain" description="Histidine kinase" evidence="11">
    <location>
        <begin position="210"/>
        <end position="426"/>
    </location>
</feature>
<evidence type="ECO:0000256" key="7">
    <source>
        <dbReference type="ARBA" id="ARBA00022840"/>
    </source>
</evidence>
<protein>
    <recommendedName>
        <fullName evidence="2">histidine kinase</fullName>
        <ecNumber evidence="2">2.7.13.3</ecNumber>
    </recommendedName>
</protein>
<dbReference type="SUPFAM" id="SSF47384">
    <property type="entry name" value="Homodimeric domain of signal transducing histidine kinase"/>
    <property type="match status" value="1"/>
</dbReference>
<dbReference type="InterPro" id="IPR011006">
    <property type="entry name" value="CheY-like_superfamily"/>
</dbReference>